<dbReference type="NCBIfam" id="TIGR04085">
    <property type="entry name" value="rSAM_more_4Fe4S"/>
    <property type="match status" value="1"/>
</dbReference>
<dbReference type="CDD" id="cd21109">
    <property type="entry name" value="SPASM"/>
    <property type="match status" value="1"/>
</dbReference>
<dbReference type="InterPro" id="IPR058240">
    <property type="entry name" value="rSAM_sf"/>
</dbReference>
<sequence length="366" mass="41240">MINYEDEQYKYRVSFNPITGVYVRTSVLDDNKLQTEVEAFRGSYPHLLDVGIMGHCLHGISGKCAQSGVQCYQSGSHIKEPHMSYDNFKKLIDESSGKTFQIALGGRGDPDQHPDFINMIRYARENNIVPNFTTSGYGLDFSILPEVKKYCGAVAVSYYRSFYTTRTIHALLAHGIKTNIHYVLSNDTIDEAIDWIENKKIPSGINRVIFLLHKPVGNGSVENVLSIYDPKVKYFYNLFNKEENCNIAGFDTCTAPALIHFAPRILKDSYDTCEGGRFSAYVTPDFKLLPCSFDGDQKFAIRLDKYSVEEAFNSTSFDNFRDSFKTYAGNSDENSCRNCVDKELCLGGCPIMKSIVICDVLDKNAL</sequence>
<dbReference type="RefSeq" id="WP_281094660.1">
    <property type="nucleotide sequence ID" value="NZ_JARYZI010000007.1"/>
</dbReference>
<keyword evidence="2" id="KW-1185">Reference proteome</keyword>
<dbReference type="Gene3D" id="3.20.20.70">
    <property type="entry name" value="Aldolase class I"/>
    <property type="match status" value="1"/>
</dbReference>
<dbReference type="Proteomes" id="UP001158045">
    <property type="component" value="Unassembled WGS sequence"/>
</dbReference>
<dbReference type="InterPro" id="IPR013785">
    <property type="entry name" value="Aldolase_TIM"/>
</dbReference>
<gene>
    <name evidence="1" type="ORF">QE109_11455</name>
</gene>
<dbReference type="PANTHER" id="PTHR11228">
    <property type="entry name" value="RADICAL SAM DOMAIN PROTEIN"/>
    <property type="match status" value="1"/>
</dbReference>
<dbReference type="SUPFAM" id="SSF102114">
    <property type="entry name" value="Radical SAM enzymes"/>
    <property type="match status" value="1"/>
</dbReference>
<accession>A0ABT6NEB3</accession>
<proteinExistence type="predicted"/>
<dbReference type="EMBL" id="JARYZI010000007">
    <property type="protein sequence ID" value="MDH8678769.1"/>
    <property type="molecule type" value="Genomic_DNA"/>
</dbReference>
<protein>
    <submittedName>
        <fullName evidence="1">SPASM domain-containing protein</fullName>
    </submittedName>
</protein>
<comment type="caution">
    <text evidence="1">The sequence shown here is derived from an EMBL/GenBank/DDBJ whole genome shotgun (WGS) entry which is preliminary data.</text>
</comment>
<reference evidence="1 2" key="1">
    <citation type="submission" date="2023-04" db="EMBL/GenBank/DDBJ databases">
        <title>Fusibacter bizertensis strain WBS, isolated from littoral bottom sediments of the Arctic seas - biochemical and genomic analysis.</title>
        <authorList>
            <person name="Brioukhanov A.L."/>
        </authorList>
    </citation>
    <scope>NUCLEOTIDE SEQUENCE [LARGE SCALE GENOMIC DNA]</scope>
    <source>
        <strain evidence="1 2">WBS</strain>
    </source>
</reference>
<evidence type="ECO:0000313" key="2">
    <source>
        <dbReference type="Proteomes" id="UP001158045"/>
    </source>
</evidence>
<name>A0ABT6NEB3_9FIRM</name>
<evidence type="ECO:0000313" key="1">
    <source>
        <dbReference type="EMBL" id="MDH8678769.1"/>
    </source>
</evidence>
<dbReference type="InterPro" id="IPR023885">
    <property type="entry name" value="4Fe4S-binding_SPASM_dom"/>
</dbReference>
<dbReference type="PANTHER" id="PTHR11228:SF7">
    <property type="entry name" value="PQQA PEPTIDE CYCLASE"/>
    <property type="match status" value="1"/>
</dbReference>
<organism evidence="1 2">
    <name type="scientific">Fusibacter bizertensis</name>
    <dbReference type="NCBI Taxonomy" id="1488331"/>
    <lineage>
        <taxon>Bacteria</taxon>
        <taxon>Bacillati</taxon>
        <taxon>Bacillota</taxon>
        <taxon>Clostridia</taxon>
        <taxon>Eubacteriales</taxon>
        <taxon>Eubacteriales Family XII. Incertae Sedis</taxon>
        <taxon>Fusibacter</taxon>
    </lineage>
</organism>
<dbReference type="InterPro" id="IPR050377">
    <property type="entry name" value="Radical_SAM_PqqE_MftC-like"/>
</dbReference>